<dbReference type="PROSITE" id="PS00108">
    <property type="entry name" value="PROTEIN_KINASE_ST"/>
    <property type="match status" value="1"/>
</dbReference>
<dbReference type="Pfam" id="PF00069">
    <property type="entry name" value="Pkinase"/>
    <property type="match status" value="1"/>
</dbReference>
<dbReference type="InterPro" id="IPR008271">
    <property type="entry name" value="Ser/Thr_kinase_AS"/>
</dbReference>
<evidence type="ECO:0000256" key="1">
    <source>
        <dbReference type="SAM" id="MobiDB-lite"/>
    </source>
</evidence>
<dbReference type="GO" id="GO:0005524">
    <property type="term" value="F:ATP binding"/>
    <property type="evidence" value="ECO:0007669"/>
    <property type="project" value="InterPro"/>
</dbReference>
<dbReference type="GO" id="GO:0005634">
    <property type="term" value="C:nucleus"/>
    <property type="evidence" value="ECO:0007669"/>
    <property type="project" value="TreeGrafter"/>
</dbReference>
<feature type="compositionally biased region" description="Basic and acidic residues" evidence="1">
    <location>
        <begin position="523"/>
        <end position="548"/>
    </location>
</feature>
<accession>A0A292Q1Y6</accession>
<dbReference type="GO" id="GO:0005737">
    <property type="term" value="C:cytoplasm"/>
    <property type="evidence" value="ECO:0007669"/>
    <property type="project" value="TreeGrafter"/>
</dbReference>
<organism evidence="3 4">
    <name type="scientific">Tuber aestivum</name>
    <name type="common">summer truffle</name>
    <dbReference type="NCBI Taxonomy" id="59557"/>
    <lineage>
        <taxon>Eukaryota</taxon>
        <taxon>Fungi</taxon>
        <taxon>Dikarya</taxon>
        <taxon>Ascomycota</taxon>
        <taxon>Pezizomycotina</taxon>
        <taxon>Pezizomycetes</taxon>
        <taxon>Pezizales</taxon>
        <taxon>Tuberaceae</taxon>
        <taxon>Tuber</taxon>
    </lineage>
</organism>
<dbReference type="PANTHER" id="PTHR44167">
    <property type="entry name" value="OVARIAN-SPECIFIC SERINE/THREONINE-PROTEIN KINASE LOK-RELATED"/>
    <property type="match status" value="1"/>
</dbReference>
<feature type="compositionally biased region" description="Low complexity" evidence="1">
    <location>
        <begin position="371"/>
        <end position="383"/>
    </location>
</feature>
<name>A0A292Q1Y6_9PEZI</name>
<reference evidence="3" key="1">
    <citation type="submission" date="2015-10" db="EMBL/GenBank/DDBJ databases">
        <authorList>
            <person name="Regsiter A."/>
            <person name="william w."/>
        </authorList>
    </citation>
    <scope>NUCLEOTIDE SEQUENCE</scope>
    <source>
        <strain evidence="3">Montdore</strain>
    </source>
</reference>
<dbReference type="SUPFAM" id="SSF56112">
    <property type="entry name" value="Protein kinase-like (PK-like)"/>
    <property type="match status" value="1"/>
</dbReference>
<feature type="compositionally biased region" description="Polar residues" evidence="1">
    <location>
        <begin position="323"/>
        <end position="349"/>
    </location>
</feature>
<dbReference type="PROSITE" id="PS50011">
    <property type="entry name" value="PROTEIN_KINASE_DOM"/>
    <property type="match status" value="1"/>
</dbReference>
<feature type="compositionally biased region" description="Polar residues" evidence="1">
    <location>
        <begin position="608"/>
        <end position="621"/>
    </location>
</feature>
<dbReference type="InterPro" id="IPR000719">
    <property type="entry name" value="Prot_kinase_dom"/>
</dbReference>
<dbReference type="GO" id="GO:0051598">
    <property type="term" value="P:meiotic recombination checkpoint signaling"/>
    <property type="evidence" value="ECO:0007669"/>
    <property type="project" value="TreeGrafter"/>
</dbReference>
<dbReference type="Proteomes" id="UP001412239">
    <property type="component" value="Unassembled WGS sequence"/>
</dbReference>
<evidence type="ECO:0000313" key="3">
    <source>
        <dbReference type="EMBL" id="CUS12985.1"/>
    </source>
</evidence>
<dbReference type="InterPro" id="IPR011009">
    <property type="entry name" value="Kinase-like_dom_sf"/>
</dbReference>
<evidence type="ECO:0000259" key="2">
    <source>
        <dbReference type="PROSITE" id="PS50011"/>
    </source>
</evidence>
<feature type="compositionally biased region" description="Basic and acidic residues" evidence="1">
    <location>
        <begin position="453"/>
        <end position="467"/>
    </location>
</feature>
<evidence type="ECO:0000313" key="4">
    <source>
        <dbReference type="Proteomes" id="UP001412239"/>
    </source>
</evidence>
<feature type="compositionally biased region" description="Pro residues" evidence="1">
    <location>
        <begin position="502"/>
        <end position="511"/>
    </location>
</feature>
<dbReference type="PANTHER" id="PTHR44167:SF29">
    <property type="entry name" value="SERINE_THREONINE PROTEIN KINASE-43"/>
    <property type="match status" value="1"/>
</dbReference>
<gene>
    <name evidence="3" type="ORF">GSTUAT00002900001</name>
</gene>
<feature type="compositionally biased region" description="Acidic residues" evidence="1">
    <location>
        <begin position="308"/>
        <end position="318"/>
    </location>
</feature>
<feature type="domain" description="Protein kinase" evidence="2">
    <location>
        <begin position="40"/>
        <end position="303"/>
    </location>
</feature>
<feature type="region of interest" description="Disordered" evidence="1">
    <location>
        <begin position="308"/>
        <end position="667"/>
    </location>
</feature>
<dbReference type="EMBL" id="LN890979">
    <property type="protein sequence ID" value="CUS12985.1"/>
    <property type="molecule type" value="Genomic_DNA"/>
</dbReference>
<keyword evidence="4" id="KW-1185">Reference proteome</keyword>
<sequence length="708" mass="79105">MKTVRSDLVDSYRLETEFLPNCVRHTNYSTSRRKETKEEWSVCEHLGRGSSSVVYKQVESSTGNCRALKVIDKTRLPAGLDYSRELTVMAVLAKHSLLFVKFLGWFEDPGTLYIAMEYLEMGDLRKHISEPLPQETVQRITKQLLDGLDVMHQRGIAHRDLKPENIFVVKMAPIWVKLGDFGISKRTQGETRTVLHTTVGTRIYSAPEVLGLDSTSETSEYTNAVDIWSLGCVVYELLTGEKLFANEGLISWYFFGKSPFPERKLKSLSPGINDAGISLIKSMVSIQPDHRPSVPDSLGHTWIADLQSDTEDDGESSGEDQNKVWQPNSSTWPTMPKTNPRNTKPQTRAKTMVSRGDTPAVKGNSKKSSKVTKFVSRFFKSSPKPSPQDSNQSLPSAPRRVNHPGEHNSSSESFTESSVLPRRQAYPKLASTQKTTNHLHRPSWSSSLSSGGEGKKPKALKRGDSTRDGVSVEAPNSFPRYQTPSERHSQNLTPGRDSIPNPASPTWPPDDPANETPMPYPPRRRETLYRDIARDTLEDDFTVRRPDDPESSDLSADELGQPWALPQGHRRRRTPGSEARSLEVSDQESSNPAPRARPSWETPGPIRRSSTNHTRPPISTQLDRRPSLSRKNSSGSIDSLFAELSVPFGRPDTAPTDPPEPIASGGRNSFNTFDSYLAGNLQAIYDVTDHDLRRKIQSVSFTPRFDTN</sequence>
<proteinExistence type="predicted"/>
<dbReference type="GO" id="GO:0004674">
    <property type="term" value="F:protein serine/threonine kinase activity"/>
    <property type="evidence" value="ECO:0007669"/>
    <property type="project" value="TreeGrafter"/>
</dbReference>
<dbReference type="AlphaFoldDB" id="A0A292Q1Y6"/>
<protein>
    <recommendedName>
        <fullName evidence="2">Protein kinase domain-containing protein</fullName>
    </recommendedName>
</protein>
<dbReference type="Gene3D" id="1.10.510.10">
    <property type="entry name" value="Transferase(Phosphotransferase) domain 1"/>
    <property type="match status" value="1"/>
</dbReference>
<dbReference type="SMART" id="SM00220">
    <property type="entry name" value="S_TKc"/>
    <property type="match status" value="1"/>
</dbReference>